<dbReference type="Gene3D" id="1.10.10.10">
    <property type="entry name" value="Winged helix-like DNA-binding domain superfamily/Winged helix DNA-binding domain"/>
    <property type="match status" value="1"/>
</dbReference>
<dbReference type="STRING" id="6526.A0A2C9LQQ6"/>
<dbReference type="GO" id="GO:0005662">
    <property type="term" value="C:DNA replication factor A complex"/>
    <property type="evidence" value="ECO:0007669"/>
    <property type="project" value="TreeGrafter"/>
</dbReference>
<dbReference type="KEGG" id="bgt:106067122"/>
<dbReference type="EnsemblMetazoa" id="BGLB033708-RA">
    <property type="protein sequence ID" value="BGLB033708-PA"/>
    <property type="gene ID" value="BGLB033708"/>
</dbReference>
<dbReference type="VEuPathDB" id="VectorBase:BGLAX_046552"/>
<dbReference type="AlphaFoldDB" id="A0A2C9LQQ6"/>
<dbReference type="CDD" id="cd04478">
    <property type="entry name" value="RPA2_DBD_D"/>
    <property type="match status" value="1"/>
</dbReference>
<dbReference type="GO" id="GO:0000724">
    <property type="term" value="P:double-strand break repair via homologous recombination"/>
    <property type="evidence" value="ECO:0007669"/>
    <property type="project" value="TreeGrafter"/>
</dbReference>
<protein>
    <recommendedName>
        <fullName evidence="8">Replication protein A C-terminal domain-containing protein</fullName>
    </recommendedName>
</protein>
<accession>A0A2C9LQQ6</accession>
<dbReference type="FunFam" id="1.10.10.10:FF:000168">
    <property type="entry name" value="Replication protein A 32 kDa subunit"/>
    <property type="match status" value="1"/>
</dbReference>
<dbReference type="InterPro" id="IPR040260">
    <property type="entry name" value="RFA2-like"/>
</dbReference>
<keyword evidence="3" id="KW-0235">DNA replication</keyword>
<evidence type="ECO:0000313" key="10">
    <source>
        <dbReference type="Proteomes" id="UP000076420"/>
    </source>
</evidence>
<evidence type="ECO:0000256" key="6">
    <source>
        <dbReference type="PIRSR" id="PIRSR036949-1"/>
    </source>
</evidence>
<gene>
    <name evidence="9" type="primary">106067122</name>
</gene>
<feature type="region of interest" description="Disordered" evidence="7">
    <location>
        <begin position="1"/>
        <end position="32"/>
    </location>
</feature>
<dbReference type="GO" id="GO:0003697">
    <property type="term" value="F:single-stranded DNA binding"/>
    <property type="evidence" value="ECO:0007669"/>
    <property type="project" value="TreeGrafter"/>
</dbReference>
<dbReference type="SUPFAM" id="SSF46785">
    <property type="entry name" value="Winged helix' DNA-binding domain"/>
    <property type="match status" value="1"/>
</dbReference>
<dbReference type="PANTHER" id="PTHR13989">
    <property type="entry name" value="REPLICATION PROTEIN A-RELATED"/>
    <property type="match status" value="1"/>
</dbReference>
<proteinExistence type="inferred from homology"/>
<evidence type="ECO:0000259" key="8">
    <source>
        <dbReference type="Pfam" id="PF08784"/>
    </source>
</evidence>
<organism evidence="9 10">
    <name type="scientific">Biomphalaria glabrata</name>
    <name type="common">Bloodfluke planorb</name>
    <name type="synonym">Freshwater snail</name>
    <dbReference type="NCBI Taxonomy" id="6526"/>
    <lineage>
        <taxon>Eukaryota</taxon>
        <taxon>Metazoa</taxon>
        <taxon>Spiralia</taxon>
        <taxon>Lophotrochozoa</taxon>
        <taxon>Mollusca</taxon>
        <taxon>Gastropoda</taxon>
        <taxon>Heterobranchia</taxon>
        <taxon>Euthyneura</taxon>
        <taxon>Panpulmonata</taxon>
        <taxon>Hygrophila</taxon>
        <taxon>Lymnaeoidea</taxon>
        <taxon>Planorbidae</taxon>
        <taxon>Biomphalaria</taxon>
    </lineage>
</organism>
<evidence type="ECO:0000313" key="9">
    <source>
        <dbReference type="EnsemblMetazoa" id="BGLB033708-PA"/>
    </source>
</evidence>
<dbReference type="PANTHER" id="PTHR13989:SF16">
    <property type="entry name" value="REPLICATION PROTEIN A2"/>
    <property type="match status" value="1"/>
</dbReference>
<dbReference type="OrthoDB" id="25571at2759"/>
<dbReference type="RefSeq" id="XP_013081715.2">
    <property type="nucleotide sequence ID" value="XM_013226261.2"/>
</dbReference>
<dbReference type="InterPro" id="IPR012340">
    <property type="entry name" value="NA-bd_OB-fold"/>
</dbReference>
<dbReference type="GO" id="GO:0000781">
    <property type="term" value="C:chromosome, telomeric region"/>
    <property type="evidence" value="ECO:0007669"/>
    <property type="project" value="TreeGrafter"/>
</dbReference>
<sequence length="257" mass="28131">MYDTRADFSQTGFHGGGFSTPQADEKKKGSKRSNNLVPVTVAQMFTAKHEDDVFISGNLELAQVTFIGLIKSVNSTPTRLDYFVDDMTGPPIEVRHFNDSDENEQSEDTTQNTLSVNTYVRICGMLRSFGGKRSVHAHKITPITDMNELSCHLLEVVYASASASLQQTSSIMGGGDNKGFSTNSSGMNQIAGLTPLQSQIQNIVRSNQSERGCSIDEICQQLKSVAPKAIRDTIDFLSSEGLIYSTIDEEHYQATDA</sequence>
<keyword evidence="5" id="KW-0539">Nucleus</keyword>
<dbReference type="SUPFAM" id="SSF50249">
    <property type="entry name" value="Nucleic acid-binding proteins"/>
    <property type="match status" value="1"/>
</dbReference>
<dbReference type="InterPro" id="IPR036388">
    <property type="entry name" value="WH-like_DNA-bd_sf"/>
</dbReference>
<evidence type="ECO:0000256" key="5">
    <source>
        <dbReference type="ARBA" id="ARBA00023242"/>
    </source>
</evidence>
<dbReference type="GO" id="GO:0035861">
    <property type="term" value="C:site of double-strand break"/>
    <property type="evidence" value="ECO:0007669"/>
    <property type="project" value="TreeGrafter"/>
</dbReference>
<dbReference type="Gene3D" id="2.40.50.140">
    <property type="entry name" value="Nucleic acid-binding proteins"/>
    <property type="match status" value="1"/>
</dbReference>
<comment type="subcellular location">
    <subcellularLocation>
        <location evidence="1">Nucleus</location>
    </subcellularLocation>
</comment>
<keyword evidence="4" id="KW-0238">DNA-binding</keyword>
<evidence type="ECO:0000256" key="2">
    <source>
        <dbReference type="ARBA" id="ARBA00007815"/>
    </source>
</evidence>
<evidence type="ECO:0000256" key="1">
    <source>
        <dbReference type="ARBA" id="ARBA00004123"/>
    </source>
</evidence>
<dbReference type="PIRSF" id="PIRSF036949">
    <property type="entry name" value="RPA32"/>
    <property type="match status" value="1"/>
</dbReference>
<comment type="similarity">
    <text evidence="2">Belongs to the replication factor A protein 2 family.</text>
</comment>
<name>A0A2C9LQQ6_BIOGL</name>
<dbReference type="GO" id="GO:0006260">
    <property type="term" value="P:DNA replication"/>
    <property type="evidence" value="ECO:0007669"/>
    <property type="project" value="UniProtKB-KW"/>
</dbReference>
<evidence type="ECO:0000256" key="3">
    <source>
        <dbReference type="ARBA" id="ARBA00022705"/>
    </source>
</evidence>
<dbReference type="Pfam" id="PF08784">
    <property type="entry name" value="RPA_C"/>
    <property type="match status" value="1"/>
</dbReference>
<reference evidence="9" key="1">
    <citation type="submission" date="2020-05" db="UniProtKB">
        <authorList>
            <consortium name="EnsemblMetazoa"/>
        </authorList>
    </citation>
    <scope>IDENTIFICATION</scope>
    <source>
        <strain evidence="9">BB02</strain>
    </source>
</reference>
<evidence type="ECO:0000256" key="4">
    <source>
        <dbReference type="ARBA" id="ARBA00023125"/>
    </source>
</evidence>
<feature type="cross-link" description="Glycyl lysine isopeptide (Lys-Gly) (interchain with G-Cter in ubiquitin)" evidence="6">
    <location>
        <position position="28"/>
    </location>
</feature>
<dbReference type="InterPro" id="IPR036390">
    <property type="entry name" value="WH_DNA-bd_sf"/>
</dbReference>
<dbReference type="InterPro" id="IPR014892">
    <property type="entry name" value="RPA_C"/>
</dbReference>
<feature type="domain" description="Replication protein A C-terminal" evidence="8">
    <location>
        <begin position="163"/>
        <end position="250"/>
    </location>
</feature>
<evidence type="ECO:0000256" key="7">
    <source>
        <dbReference type="SAM" id="MobiDB-lite"/>
    </source>
</evidence>
<dbReference type="Proteomes" id="UP000076420">
    <property type="component" value="Unassembled WGS sequence"/>
</dbReference>
<dbReference type="VEuPathDB" id="VectorBase:BGLB033708"/>
<dbReference type="GO" id="GO:0006289">
    <property type="term" value="P:nucleotide-excision repair"/>
    <property type="evidence" value="ECO:0007669"/>
    <property type="project" value="TreeGrafter"/>
</dbReference>
<feature type="cross-link" description="Glycyl lysine isopeptide (Lys-Gly) (interchain with G-Cter in ubiquitin)" evidence="6">
    <location>
        <position position="27"/>
    </location>
</feature>
<dbReference type="InterPro" id="IPR014646">
    <property type="entry name" value="Rfa2/RPA32"/>
</dbReference>